<proteinExistence type="predicted"/>
<reference evidence="2" key="1">
    <citation type="submission" date="2022-03" db="EMBL/GenBank/DDBJ databases">
        <title>Description of Abyssus ytuae gen. nov., sp. nov., a novel member of the family Flavobacteriaceae isolated from the sediment of Mariana Trench.</title>
        <authorList>
            <person name="Zhang J."/>
            <person name="Xu X."/>
        </authorList>
    </citation>
    <scope>NUCLEOTIDE SEQUENCE</scope>
    <source>
        <strain evidence="2">MT3330</strain>
    </source>
</reference>
<dbReference type="RefSeq" id="WP_255843737.1">
    <property type="nucleotide sequence ID" value="NZ_CP094358.1"/>
</dbReference>
<evidence type="ECO:0000313" key="3">
    <source>
        <dbReference type="Proteomes" id="UP000831290"/>
    </source>
</evidence>
<feature type="coiled-coil region" evidence="1">
    <location>
        <begin position="100"/>
        <end position="127"/>
    </location>
</feature>
<evidence type="ECO:0000256" key="1">
    <source>
        <dbReference type="SAM" id="Coils"/>
    </source>
</evidence>
<dbReference type="AlphaFoldDB" id="A0A9E7D3J5"/>
<name>A0A9E7D3J5_9FLAO</name>
<protein>
    <submittedName>
        <fullName evidence="2">Uncharacterized protein</fullName>
    </submittedName>
</protein>
<dbReference type="EMBL" id="CP094358">
    <property type="protein sequence ID" value="UOB17919.1"/>
    <property type="molecule type" value="Genomic_DNA"/>
</dbReference>
<sequence length="141" mass="16993">MKGVDLLEKKELEKRIEELHYDSKVMLSELEFVVDEVRFFTGLLNSYTFMPHIENMFHESHNLKKDLLNVKRENSQMLKKVHHHDNQLGGMMESNRKKCASDYINQHQEIKSRINQYLEKFREIKKRVFCYSNSILLEKKC</sequence>
<gene>
    <name evidence="2" type="ORF">MQE35_01150</name>
</gene>
<keyword evidence="1" id="KW-0175">Coiled coil</keyword>
<dbReference type="Proteomes" id="UP000831290">
    <property type="component" value="Chromosome"/>
</dbReference>
<keyword evidence="3" id="KW-1185">Reference proteome</keyword>
<dbReference type="KEGG" id="fbm:MQE35_01150"/>
<accession>A0A9E7D3J5</accession>
<organism evidence="2 3">
    <name type="scientific">Abyssalbus ytuae</name>
    <dbReference type="NCBI Taxonomy" id="2926907"/>
    <lineage>
        <taxon>Bacteria</taxon>
        <taxon>Pseudomonadati</taxon>
        <taxon>Bacteroidota</taxon>
        <taxon>Flavobacteriia</taxon>
        <taxon>Flavobacteriales</taxon>
        <taxon>Flavobacteriaceae</taxon>
        <taxon>Abyssalbus</taxon>
    </lineage>
</organism>
<evidence type="ECO:0000313" key="2">
    <source>
        <dbReference type="EMBL" id="UOB17919.1"/>
    </source>
</evidence>